<proteinExistence type="predicted"/>
<dbReference type="PANTHER" id="PTHR37422:SF13">
    <property type="entry name" value="LIPOPOLYSACCHARIDE BIOSYNTHESIS PROTEIN PA4999-RELATED"/>
    <property type="match status" value="1"/>
</dbReference>
<dbReference type="AlphaFoldDB" id="A0A3D9L5A3"/>
<feature type="transmembrane region" description="Helical" evidence="6">
    <location>
        <begin position="63"/>
        <end position="80"/>
    </location>
</feature>
<keyword evidence="4 6" id="KW-0472">Membrane</keyword>
<evidence type="ECO:0000256" key="6">
    <source>
        <dbReference type="SAM" id="Phobius"/>
    </source>
</evidence>
<keyword evidence="8" id="KW-0436">Ligase</keyword>
<feature type="region of interest" description="Disordered" evidence="5">
    <location>
        <begin position="612"/>
        <end position="641"/>
    </location>
</feature>
<sequence>MNRLTYQCCLFAAMALCLCCVLMVSSDLYDPTRSGKWLYLLYTLPVLVVVALPLLVWSRSSAFDVLSALLLLFMGWLLIVGRPGGIWHSEKFLYFSVSFTFFWIVKTALLANTNQSTFNPLWIPVVVIVLLGGTEVILGQLQILDRYPIYHGIYRVTGTFFNPGPYAGFLVACLPYALLVANCPVSTTAWKTLSWLGLLGSLLILAILPATQSRAAWIAAACVLTYFALQYYDLMARLQALYQKRKVLVAALMLGLVVVGGMGSYGLYRFKEDSADGRLLIWKVSKSILLEHPVIGTGFDTFQAHYAPALAAYFAGGSDTPAEQMLAGNVPWAFNEALQLGVELGFPGMLCFLAVVVIALTYPLKTDPSKIQNQIVLAARGSVIGVFSFGLFSYPFHSPAIVLLFFFALAVIAANLKSRRISKGTKLLPVLNPIMALVLVGFSAFGLLQAPKLDEAYWLWDEAKSLYQIKAYEAANESFEEAREVLHTNGLFMQQYGKCLQMAGNYDQALAVLDQSGEFYKDDFWYITLGEVNKALGKAGEAAKCYEQASAMVPHKLYPKYLLALLYEANNQKTEAKILANEILTSEVKVMSTAITEIRQAMQDILSKSMVESGNEERKVSRKTLKPSAPSSPLKGKEVQR</sequence>
<feature type="domain" description="O-antigen ligase-related" evidence="7">
    <location>
        <begin position="200"/>
        <end position="353"/>
    </location>
</feature>
<dbReference type="GO" id="GO:0016874">
    <property type="term" value="F:ligase activity"/>
    <property type="evidence" value="ECO:0007669"/>
    <property type="project" value="UniProtKB-KW"/>
</dbReference>
<dbReference type="InterPro" id="IPR011990">
    <property type="entry name" value="TPR-like_helical_dom_sf"/>
</dbReference>
<keyword evidence="3 6" id="KW-1133">Transmembrane helix</keyword>
<gene>
    <name evidence="8" type="ORF">C7460_11069</name>
</gene>
<dbReference type="Proteomes" id="UP000256779">
    <property type="component" value="Unassembled WGS sequence"/>
</dbReference>
<evidence type="ECO:0000256" key="3">
    <source>
        <dbReference type="ARBA" id="ARBA00022989"/>
    </source>
</evidence>
<evidence type="ECO:0000256" key="4">
    <source>
        <dbReference type="ARBA" id="ARBA00023136"/>
    </source>
</evidence>
<evidence type="ECO:0000313" key="9">
    <source>
        <dbReference type="Proteomes" id="UP000256779"/>
    </source>
</evidence>
<organism evidence="8 9">
    <name type="scientific">Marinoscillum furvescens DSM 4134</name>
    <dbReference type="NCBI Taxonomy" id="1122208"/>
    <lineage>
        <taxon>Bacteria</taxon>
        <taxon>Pseudomonadati</taxon>
        <taxon>Bacteroidota</taxon>
        <taxon>Cytophagia</taxon>
        <taxon>Cytophagales</taxon>
        <taxon>Reichenbachiellaceae</taxon>
        <taxon>Marinoscillum</taxon>
    </lineage>
</organism>
<evidence type="ECO:0000256" key="2">
    <source>
        <dbReference type="ARBA" id="ARBA00022692"/>
    </source>
</evidence>
<feature type="transmembrane region" description="Helical" evidence="6">
    <location>
        <begin position="36"/>
        <end position="56"/>
    </location>
</feature>
<accession>A0A3D9L5A3</accession>
<keyword evidence="9" id="KW-1185">Reference proteome</keyword>
<dbReference type="GO" id="GO:0016020">
    <property type="term" value="C:membrane"/>
    <property type="evidence" value="ECO:0007669"/>
    <property type="project" value="UniProtKB-SubCell"/>
</dbReference>
<protein>
    <submittedName>
        <fullName evidence="8">O-antigen ligase</fullName>
    </submittedName>
</protein>
<dbReference type="EMBL" id="QREG01000010">
    <property type="protein sequence ID" value="RED98397.1"/>
    <property type="molecule type" value="Genomic_DNA"/>
</dbReference>
<dbReference type="SUPFAM" id="SSF48452">
    <property type="entry name" value="TPR-like"/>
    <property type="match status" value="1"/>
</dbReference>
<feature type="transmembrane region" description="Helical" evidence="6">
    <location>
        <begin position="375"/>
        <end position="394"/>
    </location>
</feature>
<feature type="transmembrane region" description="Helical" evidence="6">
    <location>
        <begin position="193"/>
        <end position="210"/>
    </location>
</feature>
<dbReference type="RefSeq" id="WP_115868354.1">
    <property type="nucleotide sequence ID" value="NZ_QREG01000010.1"/>
</dbReference>
<evidence type="ECO:0000256" key="5">
    <source>
        <dbReference type="SAM" id="MobiDB-lite"/>
    </source>
</evidence>
<dbReference type="Gene3D" id="1.25.40.10">
    <property type="entry name" value="Tetratricopeptide repeat domain"/>
    <property type="match status" value="1"/>
</dbReference>
<dbReference type="Pfam" id="PF04932">
    <property type="entry name" value="Wzy_C"/>
    <property type="match status" value="1"/>
</dbReference>
<comment type="subcellular location">
    <subcellularLocation>
        <location evidence="1">Membrane</location>
        <topology evidence="1">Multi-pass membrane protein</topology>
    </subcellularLocation>
</comment>
<feature type="transmembrane region" description="Helical" evidence="6">
    <location>
        <begin position="428"/>
        <end position="448"/>
    </location>
</feature>
<keyword evidence="2 6" id="KW-0812">Transmembrane</keyword>
<evidence type="ECO:0000313" key="8">
    <source>
        <dbReference type="EMBL" id="RED98397.1"/>
    </source>
</evidence>
<reference evidence="8 9" key="1">
    <citation type="submission" date="2018-07" db="EMBL/GenBank/DDBJ databases">
        <title>Genomic Encyclopedia of Type Strains, Phase IV (KMG-IV): sequencing the most valuable type-strain genomes for metagenomic binning, comparative biology and taxonomic classification.</title>
        <authorList>
            <person name="Goeker M."/>
        </authorList>
    </citation>
    <scope>NUCLEOTIDE SEQUENCE [LARGE SCALE GENOMIC DNA]</scope>
    <source>
        <strain evidence="8 9">DSM 4134</strain>
    </source>
</reference>
<feature type="transmembrane region" description="Helical" evidence="6">
    <location>
        <begin position="163"/>
        <end position="181"/>
    </location>
</feature>
<feature type="transmembrane region" description="Helical" evidence="6">
    <location>
        <begin position="121"/>
        <end position="143"/>
    </location>
</feature>
<feature type="transmembrane region" description="Helical" evidence="6">
    <location>
        <begin position="216"/>
        <end position="235"/>
    </location>
</feature>
<dbReference type="InterPro" id="IPR051533">
    <property type="entry name" value="WaaL-like"/>
</dbReference>
<feature type="transmembrane region" description="Helical" evidence="6">
    <location>
        <begin position="92"/>
        <end position="109"/>
    </location>
</feature>
<dbReference type="OrthoDB" id="1454576at2"/>
<feature type="transmembrane region" description="Helical" evidence="6">
    <location>
        <begin position="247"/>
        <end position="268"/>
    </location>
</feature>
<feature type="transmembrane region" description="Helical" evidence="6">
    <location>
        <begin position="400"/>
        <end position="416"/>
    </location>
</feature>
<feature type="transmembrane region" description="Helical" evidence="6">
    <location>
        <begin position="344"/>
        <end position="363"/>
    </location>
</feature>
<dbReference type="InterPro" id="IPR007016">
    <property type="entry name" value="O-antigen_ligase-rel_domated"/>
</dbReference>
<evidence type="ECO:0000256" key="1">
    <source>
        <dbReference type="ARBA" id="ARBA00004141"/>
    </source>
</evidence>
<dbReference type="PANTHER" id="PTHR37422">
    <property type="entry name" value="TEICHURONIC ACID BIOSYNTHESIS PROTEIN TUAE"/>
    <property type="match status" value="1"/>
</dbReference>
<comment type="caution">
    <text evidence="8">The sequence shown here is derived from an EMBL/GenBank/DDBJ whole genome shotgun (WGS) entry which is preliminary data.</text>
</comment>
<evidence type="ECO:0000259" key="7">
    <source>
        <dbReference type="Pfam" id="PF04932"/>
    </source>
</evidence>
<name>A0A3D9L5A3_MARFU</name>